<organism evidence="2 3">
    <name type="scientific">Tanacetum coccineum</name>
    <dbReference type="NCBI Taxonomy" id="301880"/>
    <lineage>
        <taxon>Eukaryota</taxon>
        <taxon>Viridiplantae</taxon>
        <taxon>Streptophyta</taxon>
        <taxon>Embryophyta</taxon>
        <taxon>Tracheophyta</taxon>
        <taxon>Spermatophyta</taxon>
        <taxon>Magnoliopsida</taxon>
        <taxon>eudicotyledons</taxon>
        <taxon>Gunneridae</taxon>
        <taxon>Pentapetalae</taxon>
        <taxon>asterids</taxon>
        <taxon>campanulids</taxon>
        <taxon>Asterales</taxon>
        <taxon>Asteraceae</taxon>
        <taxon>Asteroideae</taxon>
        <taxon>Anthemideae</taxon>
        <taxon>Anthemidinae</taxon>
        <taxon>Tanacetum</taxon>
    </lineage>
</organism>
<dbReference type="Proteomes" id="UP001151760">
    <property type="component" value="Unassembled WGS sequence"/>
</dbReference>
<dbReference type="EMBL" id="BQNB010011545">
    <property type="protein sequence ID" value="GJS91948.1"/>
    <property type="molecule type" value="Genomic_DNA"/>
</dbReference>
<evidence type="ECO:0000313" key="3">
    <source>
        <dbReference type="Proteomes" id="UP001151760"/>
    </source>
</evidence>
<feature type="compositionally biased region" description="Basic and acidic residues" evidence="1">
    <location>
        <begin position="137"/>
        <end position="151"/>
    </location>
</feature>
<comment type="caution">
    <text evidence="2">The sequence shown here is derived from an EMBL/GenBank/DDBJ whole genome shotgun (WGS) entry which is preliminary data.</text>
</comment>
<gene>
    <name evidence="2" type="ORF">Tco_0774584</name>
</gene>
<evidence type="ECO:0000313" key="2">
    <source>
        <dbReference type="EMBL" id="GJS91948.1"/>
    </source>
</evidence>
<evidence type="ECO:0000256" key="1">
    <source>
        <dbReference type="SAM" id="MobiDB-lite"/>
    </source>
</evidence>
<feature type="compositionally biased region" description="Polar residues" evidence="1">
    <location>
        <begin position="118"/>
        <end position="135"/>
    </location>
</feature>
<feature type="region of interest" description="Disordered" evidence="1">
    <location>
        <begin position="118"/>
        <end position="162"/>
    </location>
</feature>
<keyword evidence="3" id="KW-1185">Reference proteome</keyword>
<reference evidence="2" key="2">
    <citation type="submission" date="2022-01" db="EMBL/GenBank/DDBJ databases">
        <authorList>
            <person name="Yamashiro T."/>
            <person name="Shiraishi A."/>
            <person name="Satake H."/>
            <person name="Nakayama K."/>
        </authorList>
    </citation>
    <scope>NUCLEOTIDE SEQUENCE</scope>
</reference>
<accession>A0ABQ4ZNX2</accession>
<name>A0ABQ4ZNX2_9ASTR</name>
<sequence length="271" mass="30486">MLKMVSETPLQFGVAERLSQTFRAESTGIRAEAPKMLWADSVNTTYLIYRIPYVSIGLHIPEEEWRGNDTSLTHLKVFGCDSFVKVKDVCGEAMKCTFIGSGSDEMRYSFWDTKSHQSLGGSSDTSEGSENSGSFDYSRRSDEEYSKDGASSKEGGSETPQVDDMLVAGSDMAEFNKPKWQLPLVFEMNDIYSEKQVLRYVLTVGVTTVEWESRLHKSIIIWAKLVRILISEGSLSLLKILGMKCLAEMFTRLVMKEKLKFYAALTGLRVN</sequence>
<protein>
    <submittedName>
        <fullName evidence="2">Uncharacterized protein</fullName>
    </submittedName>
</protein>
<proteinExistence type="predicted"/>
<reference evidence="2" key="1">
    <citation type="journal article" date="2022" name="Int. J. Mol. Sci.">
        <title>Draft Genome of Tanacetum Coccineum: Genomic Comparison of Closely Related Tanacetum-Family Plants.</title>
        <authorList>
            <person name="Yamashiro T."/>
            <person name="Shiraishi A."/>
            <person name="Nakayama K."/>
            <person name="Satake H."/>
        </authorList>
    </citation>
    <scope>NUCLEOTIDE SEQUENCE</scope>
</reference>